<reference evidence="5" key="1">
    <citation type="submission" date="2020-06" db="EMBL/GenBank/DDBJ databases">
        <authorList>
            <person name="Onetto C."/>
        </authorList>
    </citation>
    <scope>NUCLEOTIDE SEQUENCE</scope>
</reference>
<feature type="compositionally biased region" description="Polar residues" evidence="3">
    <location>
        <begin position="235"/>
        <end position="257"/>
    </location>
</feature>
<dbReference type="Pfam" id="PF00561">
    <property type="entry name" value="Abhydrolase_1"/>
    <property type="match status" value="1"/>
</dbReference>
<proteinExistence type="inferred from homology"/>
<evidence type="ECO:0000259" key="4">
    <source>
        <dbReference type="Pfam" id="PF00561"/>
    </source>
</evidence>
<dbReference type="Proteomes" id="UP000716446">
    <property type="component" value="Unassembled WGS sequence"/>
</dbReference>
<evidence type="ECO:0000313" key="5">
    <source>
        <dbReference type="EMBL" id="CAD0087892.1"/>
    </source>
</evidence>
<feature type="region of interest" description="Disordered" evidence="3">
    <location>
        <begin position="235"/>
        <end position="275"/>
    </location>
</feature>
<dbReference type="SUPFAM" id="SSF53474">
    <property type="entry name" value="alpha/beta-Hydrolases"/>
    <property type="match status" value="1"/>
</dbReference>
<gene>
    <name evidence="5" type="ORF">AWRI4619_LOCUS5010</name>
</gene>
<protein>
    <recommendedName>
        <fullName evidence="4">AB hydrolase-1 domain-containing protein</fullName>
    </recommendedName>
</protein>
<evidence type="ECO:0000256" key="3">
    <source>
        <dbReference type="SAM" id="MobiDB-lite"/>
    </source>
</evidence>
<evidence type="ECO:0000313" key="6">
    <source>
        <dbReference type="Proteomes" id="UP000716446"/>
    </source>
</evidence>
<dbReference type="Gene3D" id="3.40.50.1820">
    <property type="entry name" value="alpha/beta hydrolase"/>
    <property type="match status" value="1"/>
</dbReference>
<dbReference type="InterPro" id="IPR029058">
    <property type="entry name" value="AB_hydrolase_fold"/>
</dbReference>
<dbReference type="InterPro" id="IPR000073">
    <property type="entry name" value="AB_hydrolase_1"/>
</dbReference>
<sequence length="440" mass="47316">MDITARDLKCLAIGAVASVGLTALLSSQYHTNIHKACRIIDSPLPSVQKALTKEQQKRLPYAPDALEGARDVSTPFGNIRVYEWGPEEGKKVLLVHGISTPCIALGGLAEELAKKGCRVMLFDLFGRGFSSTPDPSVQPQDIQLFTTQILLVLSSSPLSWTGDDNRFSLIGYSLGGGTAASFTSYFPHLIESLVLIAPAGLMRSTRIHWTSKFLYGGFLPRRLVEYLVWKRLGGTSSAPTSSQTIGDNSKVTATQTAGEEMPSHPALAPDSSAQISTRRPSVSIADVVSWQLTHHAGFVASFVSSIQHAPISGQHSSWKAIADAQQSLPTNQRLLEGKVLLLLGKDDTVVVADEMCEDAQQVMGPAVDIRVLDGGHELPVTDADIVAQTILRFLEPRSRIISASDRPTVLSVHVLSCICHASNPHAASLVEDGKNLNQVT</sequence>
<keyword evidence="2" id="KW-0378">Hydrolase</keyword>
<dbReference type="InterPro" id="IPR050266">
    <property type="entry name" value="AB_hydrolase_sf"/>
</dbReference>
<evidence type="ECO:0000256" key="1">
    <source>
        <dbReference type="ARBA" id="ARBA00008645"/>
    </source>
</evidence>
<keyword evidence="6" id="KW-1185">Reference proteome</keyword>
<dbReference type="GO" id="GO:0016020">
    <property type="term" value="C:membrane"/>
    <property type="evidence" value="ECO:0007669"/>
    <property type="project" value="TreeGrafter"/>
</dbReference>
<dbReference type="AlphaFoldDB" id="A0A9N8PAG2"/>
<organism evidence="5 6">
    <name type="scientific">Aureobasidium vineae</name>
    <dbReference type="NCBI Taxonomy" id="2773715"/>
    <lineage>
        <taxon>Eukaryota</taxon>
        <taxon>Fungi</taxon>
        <taxon>Dikarya</taxon>
        <taxon>Ascomycota</taxon>
        <taxon>Pezizomycotina</taxon>
        <taxon>Dothideomycetes</taxon>
        <taxon>Dothideomycetidae</taxon>
        <taxon>Dothideales</taxon>
        <taxon>Saccotheciaceae</taxon>
        <taxon>Aureobasidium</taxon>
    </lineage>
</organism>
<dbReference type="PANTHER" id="PTHR43798">
    <property type="entry name" value="MONOACYLGLYCEROL LIPASE"/>
    <property type="match status" value="1"/>
</dbReference>
<dbReference type="PANTHER" id="PTHR43798:SF14">
    <property type="entry name" value="SERINE HYDROLASE-LIKE PROTEIN DDB_G0286239"/>
    <property type="match status" value="1"/>
</dbReference>
<dbReference type="GO" id="GO:0016787">
    <property type="term" value="F:hydrolase activity"/>
    <property type="evidence" value="ECO:0007669"/>
    <property type="project" value="UniProtKB-KW"/>
</dbReference>
<name>A0A9N8PAG2_9PEZI</name>
<accession>A0A9N8PAG2</accession>
<dbReference type="PRINTS" id="PR00111">
    <property type="entry name" value="ABHYDROLASE"/>
</dbReference>
<comment type="caution">
    <text evidence="5">The sequence shown here is derived from an EMBL/GenBank/DDBJ whole genome shotgun (WGS) entry which is preliminary data.</text>
</comment>
<comment type="similarity">
    <text evidence="1">Belongs to the AB hydrolase superfamily.</text>
</comment>
<evidence type="ECO:0000256" key="2">
    <source>
        <dbReference type="ARBA" id="ARBA00022801"/>
    </source>
</evidence>
<feature type="domain" description="AB hydrolase-1" evidence="4">
    <location>
        <begin position="92"/>
        <end position="379"/>
    </location>
</feature>
<dbReference type="EMBL" id="CAIJEN010000006">
    <property type="protein sequence ID" value="CAD0087892.1"/>
    <property type="molecule type" value="Genomic_DNA"/>
</dbReference>